<dbReference type="EMBL" id="CP009552">
    <property type="protein sequence ID" value="AIY91092.1"/>
    <property type="molecule type" value="Genomic_DNA"/>
</dbReference>
<keyword evidence="5" id="KW-0812">Transmembrane</keyword>
<sequence length="139" mass="15383">MKLKAVIVLFLLLIAGGKALAVTLDDIQSDVLCTCGCGMILKSCECGTAAKLREEINQMIGSGMTKEEIIAELQSTYGKEILANPPKEGVFAGLWYYPVVLISAGLIVLYAILKRRRSEWYADPDEIINKDYEDLELEH</sequence>
<keyword evidence="4" id="KW-0408">Iron</keyword>
<organism evidence="7 8">
    <name type="scientific">Geoglobus acetivorans</name>
    <dbReference type="NCBI Taxonomy" id="565033"/>
    <lineage>
        <taxon>Archaea</taxon>
        <taxon>Methanobacteriati</taxon>
        <taxon>Methanobacteriota</taxon>
        <taxon>Archaeoglobi</taxon>
        <taxon>Archaeoglobales</taxon>
        <taxon>Archaeoglobaceae</taxon>
        <taxon>Geoglobus</taxon>
    </lineage>
</organism>
<dbReference type="eggNOG" id="ENOG502N571">
    <property type="taxonomic scope" value="Archaea"/>
</dbReference>
<feature type="domain" description="CcmH/CycL/Ccl2/NrfF N-terminal" evidence="6">
    <location>
        <begin position="23"/>
        <end position="119"/>
    </location>
</feature>
<evidence type="ECO:0000256" key="4">
    <source>
        <dbReference type="ARBA" id="ARBA00023004"/>
    </source>
</evidence>
<comment type="similarity">
    <text evidence="1">Belongs to the CcmH/CycL/Ccl2/NrfF family.</text>
</comment>
<evidence type="ECO:0000256" key="3">
    <source>
        <dbReference type="ARBA" id="ARBA00022723"/>
    </source>
</evidence>
<keyword evidence="5" id="KW-0472">Membrane</keyword>
<dbReference type="AlphaFoldDB" id="A0A0A7GJF2"/>
<dbReference type="Pfam" id="PF03918">
    <property type="entry name" value="CcmH"/>
    <property type="match status" value="1"/>
</dbReference>
<keyword evidence="3" id="KW-0479">Metal-binding</keyword>
<dbReference type="KEGG" id="gac:GACE_2068"/>
<evidence type="ECO:0000259" key="6">
    <source>
        <dbReference type="Pfam" id="PF03918"/>
    </source>
</evidence>
<accession>A0A0A7GJF2</accession>
<reference evidence="7 8" key="1">
    <citation type="journal article" date="2015" name="Appl. Environ. Microbiol.">
        <title>The Geoglobus acetivorans genome: Fe(III) reduction, acetate utilization, autotrophic growth, and degradation of aromatic compounds in a hyperthermophilic archaeon.</title>
        <authorList>
            <person name="Mardanov A.V."/>
            <person name="Slododkina G.B."/>
            <person name="Slobodkin A.I."/>
            <person name="Beletsky A.V."/>
            <person name="Gavrilov S.N."/>
            <person name="Kublanov I.V."/>
            <person name="Bonch-Osmolovskaya E.A."/>
            <person name="Skryabin K.G."/>
            <person name="Ravin N.V."/>
        </authorList>
    </citation>
    <scope>NUCLEOTIDE SEQUENCE [LARGE SCALE GENOMIC DNA]</scope>
    <source>
        <strain evidence="7 8">SBH6</strain>
    </source>
</reference>
<dbReference type="CDD" id="cd16378">
    <property type="entry name" value="CcmH_N"/>
    <property type="match status" value="1"/>
</dbReference>
<name>A0A0A7GJF2_GEOAI</name>
<feature type="transmembrane region" description="Helical" evidence="5">
    <location>
        <begin position="94"/>
        <end position="113"/>
    </location>
</feature>
<dbReference type="InterPro" id="IPR005616">
    <property type="entry name" value="CcmH/CycL/Ccl2/NrfF_N"/>
</dbReference>
<dbReference type="Gene3D" id="1.10.8.640">
    <property type="entry name" value="Cytochrome C biogenesis protein"/>
    <property type="match status" value="1"/>
</dbReference>
<proteinExistence type="inferred from homology"/>
<dbReference type="InterPro" id="IPR038297">
    <property type="entry name" value="CcmH/CycL/NrfF/Ccl2_sf"/>
</dbReference>
<keyword evidence="2" id="KW-0349">Heme</keyword>
<evidence type="ECO:0000313" key="8">
    <source>
        <dbReference type="Proteomes" id="UP000030624"/>
    </source>
</evidence>
<protein>
    <submittedName>
        <fullName evidence="7">Cytochrome c biogenesis protein</fullName>
    </submittedName>
</protein>
<evidence type="ECO:0000256" key="5">
    <source>
        <dbReference type="SAM" id="Phobius"/>
    </source>
</evidence>
<gene>
    <name evidence="7" type="ORF">GACE_2068</name>
</gene>
<evidence type="ECO:0000256" key="2">
    <source>
        <dbReference type="ARBA" id="ARBA00022617"/>
    </source>
</evidence>
<dbReference type="Proteomes" id="UP000030624">
    <property type="component" value="Chromosome"/>
</dbReference>
<keyword evidence="5" id="KW-1133">Transmembrane helix</keyword>
<evidence type="ECO:0000256" key="1">
    <source>
        <dbReference type="ARBA" id="ARBA00010342"/>
    </source>
</evidence>
<dbReference type="HOGENOM" id="CLU_107187_3_1_2"/>
<dbReference type="GO" id="GO:0046872">
    <property type="term" value="F:metal ion binding"/>
    <property type="evidence" value="ECO:0007669"/>
    <property type="project" value="UniProtKB-KW"/>
</dbReference>
<dbReference type="RefSeq" id="WP_052400291.1">
    <property type="nucleotide sequence ID" value="NZ_CP009552.1"/>
</dbReference>
<dbReference type="GeneID" id="25399593"/>
<dbReference type="STRING" id="565033.GACE_2068"/>
<evidence type="ECO:0000313" key="7">
    <source>
        <dbReference type="EMBL" id="AIY91092.1"/>
    </source>
</evidence>